<proteinExistence type="inferred from homology"/>
<dbReference type="InterPro" id="IPR029057">
    <property type="entry name" value="PRTase-like"/>
</dbReference>
<keyword evidence="3" id="KW-1185">Reference proteome</keyword>
<dbReference type="RefSeq" id="WP_100289800.1">
    <property type="nucleotide sequence ID" value="NZ_PHHA01000038.1"/>
</dbReference>
<gene>
    <name evidence="2" type="ORF">CVP05_11995</name>
</gene>
<dbReference type="Gene3D" id="3.40.50.2020">
    <property type="match status" value="1"/>
</dbReference>
<dbReference type="EMBL" id="PHHA01000038">
    <property type="protein sequence ID" value="PJG84325.1"/>
    <property type="molecule type" value="Genomic_DNA"/>
</dbReference>
<sequence>MNILRACCVQCQQVLAIAAHGLCCRCYRNIPRYSYCGRCGSRLQENAPICGRCLRQKPNWDQIVVASEYRKPLSDLIHRFKFQNQFWLDRTLARLLYLAIRQAKRTHGIALPEAVFSVPLYHTRQWQRNYNQADLLARYLATYLRLPYHADVLWRVKNTPSQRGLSAKARRLNMENAFTISNKITQFSYGSVALVDDVITTGSTLNEIAKQLRQQGIAHIQVWGLCKT</sequence>
<organism evidence="2 3">
    <name type="scientific">Conservatibacter flavescens</name>
    <dbReference type="NCBI Taxonomy" id="28161"/>
    <lineage>
        <taxon>Bacteria</taxon>
        <taxon>Pseudomonadati</taxon>
        <taxon>Pseudomonadota</taxon>
        <taxon>Gammaproteobacteria</taxon>
        <taxon>Pasteurellales</taxon>
        <taxon>Pasteurellaceae</taxon>
        <taxon>Conservatibacter</taxon>
    </lineage>
</organism>
<keyword evidence="2" id="KW-0328">Glycosyltransferase</keyword>
<protein>
    <submittedName>
        <fullName evidence="2">Amidophosphoribosyltransferase</fullName>
    </submittedName>
</protein>
<dbReference type="GO" id="GO:0016757">
    <property type="term" value="F:glycosyltransferase activity"/>
    <property type="evidence" value="ECO:0007669"/>
    <property type="project" value="UniProtKB-KW"/>
</dbReference>
<name>A0A2M8RZL0_9PAST</name>
<evidence type="ECO:0000313" key="3">
    <source>
        <dbReference type="Proteomes" id="UP000229329"/>
    </source>
</evidence>
<accession>A0A2M8RZL0</accession>
<dbReference type="OrthoDB" id="9793412at2"/>
<dbReference type="PANTHER" id="PTHR47505:SF1">
    <property type="entry name" value="DNA UTILIZATION PROTEIN YHGH"/>
    <property type="match status" value="1"/>
</dbReference>
<keyword evidence="2" id="KW-0808">Transferase</keyword>
<dbReference type="InterPro" id="IPR051910">
    <property type="entry name" value="ComF/GntX_DNA_util-trans"/>
</dbReference>
<comment type="similarity">
    <text evidence="1">Belongs to the ComF/GntX family.</text>
</comment>
<dbReference type="SUPFAM" id="SSF53271">
    <property type="entry name" value="PRTase-like"/>
    <property type="match status" value="1"/>
</dbReference>
<evidence type="ECO:0000313" key="2">
    <source>
        <dbReference type="EMBL" id="PJG84325.1"/>
    </source>
</evidence>
<dbReference type="InterPro" id="IPR000836">
    <property type="entry name" value="PRTase_dom"/>
</dbReference>
<evidence type="ECO:0000256" key="1">
    <source>
        <dbReference type="ARBA" id="ARBA00008007"/>
    </source>
</evidence>
<comment type="caution">
    <text evidence="2">The sequence shown here is derived from an EMBL/GenBank/DDBJ whole genome shotgun (WGS) entry which is preliminary data.</text>
</comment>
<dbReference type="AlphaFoldDB" id="A0A2M8RZL0"/>
<reference evidence="2 3" key="1">
    <citation type="submission" date="2017-11" db="EMBL/GenBank/DDBJ databases">
        <title>Reclassification of Bisgaard taxon 7 as Conservatibacter flavescens gen. nov., sp. nov.</title>
        <authorList>
            <person name="Christensen H."/>
        </authorList>
    </citation>
    <scope>NUCLEOTIDE SEQUENCE [LARGE SCALE GENOMIC DNA]</scope>
    <source>
        <strain evidence="2 3">7_4</strain>
    </source>
</reference>
<dbReference type="Proteomes" id="UP000229329">
    <property type="component" value="Unassembled WGS sequence"/>
</dbReference>
<dbReference type="CDD" id="cd06223">
    <property type="entry name" value="PRTases_typeI"/>
    <property type="match status" value="1"/>
</dbReference>
<dbReference type="PANTHER" id="PTHR47505">
    <property type="entry name" value="DNA UTILIZATION PROTEIN YHGH"/>
    <property type="match status" value="1"/>
</dbReference>